<dbReference type="GO" id="GO:0051707">
    <property type="term" value="P:response to other organism"/>
    <property type="evidence" value="ECO:0007669"/>
    <property type="project" value="UniProtKB-ARBA"/>
</dbReference>
<dbReference type="InterPro" id="IPR003591">
    <property type="entry name" value="Leu-rich_rpt_typical-subtyp"/>
</dbReference>
<feature type="chain" id="PRO_5044741696" evidence="9">
    <location>
        <begin position="21"/>
        <end position="567"/>
    </location>
</feature>
<dbReference type="SUPFAM" id="SSF52058">
    <property type="entry name" value="L domain-like"/>
    <property type="match status" value="2"/>
</dbReference>
<dbReference type="InterPro" id="IPR013210">
    <property type="entry name" value="LRR_N_plant-typ"/>
</dbReference>
<proteinExistence type="predicted"/>
<reference evidence="12 13" key="1">
    <citation type="submission" date="2024-06" db="EMBL/GenBank/DDBJ databases">
        <title>A chromosome level genome sequence of Diviner's sage (Salvia divinorum).</title>
        <authorList>
            <person name="Ford S.A."/>
            <person name="Ro D.-K."/>
            <person name="Ness R.W."/>
            <person name="Phillips M.A."/>
        </authorList>
    </citation>
    <scope>NUCLEOTIDE SEQUENCE [LARGE SCALE GENOMIC DNA]</scope>
    <source>
        <strain evidence="12">SAF-2024a</strain>
        <tissue evidence="12">Leaf</tissue>
    </source>
</reference>
<comment type="subcellular location">
    <subcellularLocation>
        <location evidence="1">Membrane</location>
        <topology evidence="1">Single-pass membrane protein</topology>
    </subcellularLocation>
</comment>
<dbReference type="InterPro" id="IPR053211">
    <property type="entry name" value="DNA_repair-toleration"/>
</dbReference>
<keyword evidence="7" id="KW-0472">Membrane</keyword>
<evidence type="ECO:0000313" key="13">
    <source>
        <dbReference type="Proteomes" id="UP001567538"/>
    </source>
</evidence>
<keyword evidence="13" id="KW-1185">Reference proteome</keyword>
<keyword evidence="2" id="KW-0433">Leucine-rich repeat</keyword>
<dbReference type="InterPro" id="IPR001611">
    <property type="entry name" value="Leu-rich_rpt"/>
</dbReference>
<keyword evidence="3" id="KW-0812">Transmembrane</keyword>
<dbReference type="GO" id="GO:0016020">
    <property type="term" value="C:membrane"/>
    <property type="evidence" value="ECO:0007669"/>
    <property type="project" value="UniProtKB-SubCell"/>
</dbReference>
<evidence type="ECO:0000256" key="1">
    <source>
        <dbReference type="ARBA" id="ARBA00004167"/>
    </source>
</evidence>
<dbReference type="GO" id="GO:0006952">
    <property type="term" value="P:defense response"/>
    <property type="evidence" value="ECO:0007669"/>
    <property type="project" value="UniProtKB-ARBA"/>
</dbReference>
<evidence type="ECO:0000256" key="2">
    <source>
        <dbReference type="ARBA" id="ARBA00022614"/>
    </source>
</evidence>
<organism evidence="12 13">
    <name type="scientific">Salvia divinorum</name>
    <name type="common">Maria pastora</name>
    <name type="synonym">Diviner's sage</name>
    <dbReference type="NCBI Taxonomy" id="28513"/>
    <lineage>
        <taxon>Eukaryota</taxon>
        <taxon>Viridiplantae</taxon>
        <taxon>Streptophyta</taxon>
        <taxon>Embryophyta</taxon>
        <taxon>Tracheophyta</taxon>
        <taxon>Spermatophyta</taxon>
        <taxon>Magnoliopsida</taxon>
        <taxon>eudicotyledons</taxon>
        <taxon>Gunneridae</taxon>
        <taxon>Pentapetalae</taxon>
        <taxon>asterids</taxon>
        <taxon>lamiids</taxon>
        <taxon>Lamiales</taxon>
        <taxon>Lamiaceae</taxon>
        <taxon>Nepetoideae</taxon>
        <taxon>Mentheae</taxon>
        <taxon>Salviinae</taxon>
        <taxon>Salvia</taxon>
        <taxon>Salvia subgen. Calosphace</taxon>
    </lineage>
</organism>
<dbReference type="Proteomes" id="UP001567538">
    <property type="component" value="Unassembled WGS sequence"/>
</dbReference>
<feature type="signal peptide" evidence="9">
    <location>
        <begin position="1"/>
        <end position="20"/>
    </location>
</feature>
<dbReference type="SMART" id="SM00369">
    <property type="entry name" value="LRR_TYP"/>
    <property type="match status" value="8"/>
</dbReference>
<evidence type="ECO:0000256" key="4">
    <source>
        <dbReference type="ARBA" id="ARBA00022729"/>
    </source>
</evidence>
<evidence type="ECO:0000313" key="12">
    <source>
        <dbReference type="EMBL" id="KAL1554946.1"/>
    </source>
</evidence>
<dbReference type="Pfam" id="PF00560">
    <property type="entry name" value="LRR_1"/>
    <property type="match status" value="4"/>
</dbReference>
<dbReference type="Pfam" id="PF08263">
    <property type="entry name" value="LRRNT_2"/>
    <property type="match status" value="1"/>
</dbReference>
<dbReference type="EMBL" id="JBEAFC010000006">
    <property type="protein sequence ID" value="KAL1554946.1"/>
    <property type="molecule type" value="Genomic_DNA"/>
</dbReference>
<feature type="domain" description="Leucine-rich repeat-containing N-terminal plant-type" evidence="10">
    <location>
        <begin position="32"/>
        <end position="71"/>
    </location>
</feature>
<dbReference type="InterPro" id="IPR055414">
    <property type="entry name" value="LRR_R13L4/SHOC2-like"/>
</dbReference>
<evidence type="ECO:0000256" key="3">
    <source>
        <dbReference type="ARBA" id="ARBA00022692"/>
    </source>
</evidence>
<dbReference type="FunFam" id="3.80.10.10:FF:000363">
    <property type="entry name" value="Leucine-rich repeat family protein"/>
    <property type="match status" value="1"/>
</dbReference>
<comment type="caution">
    <text evidence="12">The sequence shown here is derived from an EMBL/GenBank/DDBJ whole genome shotgun (WGS) entry which is preliminary data.</text>
</comment>
<dbReference type="AlphaFoldDB" id="A0ABD1HET1"/>
<evidence type="ECO:0000259" key="10">
    <source>
        <dbReference type="Pfam" id="PF08263"/>
    </source>
</evidence>
<dbReference type="PANTHER" id="PTHR48060">
    <property type="entry name" value="DNA DAMAGE-REPAIR/TOLERATION PROTEIN DRT100"/>
    <property type="match status" value="1"/>
</dbReference>
<feature type="domain" description="Disease resistance R13L4/SHOC-2-like LRR" evidence="11">
    <location>
        <begin position="199"/>
        <end position="375"/>
    </location>
</feature>
<dbReference type="Pfam" id="PF23598">
    <property type="entry name" value="LRR_14"/>
    <property type="match status" value="1"/>
</dbReference>
<gene>
    <name evidence="12" type="ORF">AAHA92_15444</name>
</gene>
<accession>A0ABD1HET1</accession>
<evidence type="ECO:0000256" key="6">
    <source>
        <dbReference type="ARBA" id="ARBA00022989"/>
    </source>
</evidence>
<evidence type="ECO:0000256" key="7">
    <source>
        <dbReference type="ARBA" id="ARBA00023136"/>
    </source>
</evidence>
<dbReference type="InterPro" id="IPR032675">
    <property type="entry name" value="LRR_dom_sf"/>
</dbReference>
<evidence type="ECO:0000256" key="9">
    <source>
        <dbReference type="SAM" id="SignalP"/>
    </source>
</evidence>
<evidence type="ECO:0000256" key="8">
    <source>
        <dbReference type="ARBA" id="ARBA00023180"/>
    </source>
</evidence>
<dbReference type="FunFam" id="3.80.10.10:FF:000041">
    <property type="entry name" value="LRR receptor-like serine/threonine-protein kinase ERECTA"/>
    <property type="match status" value="1"/>
</dbReference>
<evidence type="ECO:0000259" key="11">
    <source>
        <dbReference type="Pfam" id="PF23598"/>
    </source>
</evidence>
<keyword evidence="5" id="KW-0677">Repeat</keyword>
<dbReference type="FunFam" id="3.80.10.10:FF:000095">
    <property type="entry name" value="LRR receptor-like serine/threonine-protein kinase GSO1"/>
    <property type="match status" value="1"/>
</dbReference>
<dbReference type="PANTHER" id="PTHR48060:SF21">
    <property type="entry name" value="L DOMAIN-LIKE PROTEIN"/>
    <property type="match status" value="1"/>
</dbReference>
<name>A0ABD1HET1_SALDI</name>
<keyword evidence="6" id="KW-1133">Transmembrane helix</keyword>
<evidence type="ECO:0000256" key="5">
    <source>
        <dbReference type="ARBA" id="ARBA00022737"/>
    </source>
</evidence>
<dbReference type="Gene3D" id="3.80.10.10">
    <property type="entry name" value="Ribonuclease Inhibitor"/>
    <property type="match status" value="2"/>
</dbReference>
<sequence length="567" mass="62177">MQFLIKIFLFTAFFTTPSLQRKTPSSPPLFSDADRAALVEFKASISNDTTGILSTWSGRDCCSGRWQGVECIAGRVTKLIMQRPSSSQALFMKGTLPHSLTNLQYLEVLVISGMKHISGTIPHSFASLTHLTHLALEDNSLHGTIPSSLGLLGNLHTMSLNGNRLTGKIPPALGNLRNLLQLSLANNALTGPLPITFNSLRNMHFLDLSFNSLSGSIPNFLGRLSNLTYLVLTSNKFVNQIPISLFNLTNLSELSINQNLLTGRIPTQIGNLKSVSVLRLSSNKLTGQIPDSIAQLHNLWNLNLSRNMLTDPLPNKAFGEGLPSLLSIDLSYNDLNLQTVPDWIRTRQLYDVHLAGCKIKGALPNFTNPEFLTTLDLSDNYFTKGTSSFMANMTNLEAVKISNNLLTSDISSIKLPDQITILDLHSNQLHGSLSKLLSNNQLHSLKVVNVGSNEISGHIPNSVSSLAKLESLDISRNQIAGRIPRSLGLLEKLRWLDVSMNKLTGRIPESLLGMEDLKHGSFRVNRLCGKIPQGRPYNIFPAAAYAHNLCLCAKPLPPCRHTAAFLV</sequence>
<keyword evidence="4 9" id="KW-0732">Signal</keyword>
<protein>
    <submittedName>
        <fullName evidence="12">LRR receptor-like serine/threonine-protein kinase FLS2</fullName>
    </submittedName>
</protein>
<keyword evidence="8" id="KW-0325">Glycoprotein</keyword>